<reference evidence="1" key="1">
    <citation type="submission" date="2022-02" db="EMBL/GenBank/DDBJ databases">
        <title>Corynebacterium sp. from urogenital microbiome.</title>
        <authorList>
            <person name="Cappelli E.A."/>
            <person name="Ribeiro T.G."/>
            <person name="Peixe L."/>
        </authorList>
    </citation>
    <scope>NUCLEOTIDE SEQUENCE</scope>
    <source>
        <strain evidence="1">C8Ua_181</strain>
    </source>
</reference>
<dbReference type="Proteomes" id="UP001146430">
    <property type="component" value="Unassembled WGS sequence"/>
</dbReference>
<evidence type="ECO:0000313" key="3">
    <source>
        <dbReference type="Proteomes" id="UP001146430"/>
    </source>
</evidence>
<dbReference type="EMBL" id="JAVBID010000020">
    <property type="protein sequence ID" value="MDV2425001.1"/>
    <property type="molecule type" value="Genomic_DNA"/>
</dbReference>
<reference evidence="2 4" key="2">
    <citation type="submission" date="2023-08" db="EMBL/GenBank/DDBJ databases">
        <title>Genomic characterization of the C. tuberculostearicum species complex, a ubiquitous member of the human skin microbiome.</title>
        <authorList>
            <person name="Ahmed N."/>
            <person name="Deming C."/>
            <person name="Conlan S."/>
            <person name="Segre J."/>
        </authorList>
    </citation>
    <scope>NUCLEOTIDE SEQUENCE [LARGE SCALE GENOMIC DNA]</scope>
    <source>
        <strain evidence="2 4">CTNIH19</strain>
    </source>
</reference>
<dbReference type="AlphaFoldDB" id="A0A9X3RSZ3"/>
<dbReference type="Proteomes" id="UP001185631">
    <property type="component" value="Unassembled WGS sequence"/>
</dbReference>
<accession>A0A9X3RSZ3</accession>
<gene>
    <name evidence="1" type="ORF">L8V01_09525</name>
    <name evidence="2" type="ORF">RAE13_11400</name>
</gene>
<evidence type="ECO:0000313" key="1">
    <source>
        <dbReference type="EMBL" id="MCZ9307714.1"/>
    </source>
</evidence>
<protein>
    <submittedName>
        <fullName evidence="1">Uncharacterized protein</fullName>
    </submittedName>
</protein>
<sequence>MLFLFLRCGAPGIPMPAEAHDLSAIPTRKELAVIDNAATVLLPDDPTPSLDDIAAQPDVRHLGAPQAAPQAPHLAEPLRIVVAGSDAALSAVLTRLMRSDNLWAEVAFIPVPSAAASASSASAPAASSASAASAAVTSAAAQNWGLPTDPAEALDFARTAPARPAPLIRNDSGLAVAGSATISDAANGSFTGEIIIDDHTLAASSPKTFGARLVPMTDAPGILAARATSPIEPQGRLRSLLRKPGQLDPESVRTGRAVQAGGPQLRVIVDSVPHKRPVTRVTFYRHLRDLQIVRP</sequence>
<proteinExistence type="predicted"/>
<dbReference type="EMBL" id="JAKMUU010000005">
    <property type="protein sequence ID" value="MCZ9307714.1"/>
    <property type="molecule type" value="Genomic_DNA"/>
</dbReference>
<name>A0A9X3RSZ3_9CORY</name>
<organism evidence="1 3">
    <name type="scientific">Corynebacterium curieae</name>
    <dbReference type="NCBI Taxonomy" id="2913500"/>
    <lineage>
        <taxon>Bacteria</taxon>
        <taxon>Bacillati</taxon>
        <taxon>Actinomycetota</taxon>
        <taxon>Actinomycetes</taxon>
        <taxon>Mycobacteriales</taxon>
        <taxon>Corynebacteriaceae</taxon>
        <taxon>Corynebacterium</taxon>
    </lineage>
</organism>
<keyword evidence="4" id="KW-1185">Reference proteome</keyword>
<evidence type="ECO:0000313" key="2">
    <source>
        <dbReference type="EMBL" id="MDV2425001.1"/>
    </source>
</evidence>
<dbReference type="RefSeq" id="WP_269946834.1">
    <property type="nucleotide sequence ID" value="NZ_JAKMUU010000005.1"/>
</dbReference>
<evidence type="ECO:0000313" key="4">
    <source>
        <dbReference type="Proteomes" id="UP001185631"/>
    </source>
</evidence>
<comment type="caution">
    <text evidence="1">The sequence shown here is derived from an EMBL/GenBank/DDBJ whole genome shotgun (WGS) entry which is preliminary data.</text>
</comment>